<dbReference type="SMART" id="SM00404">
    <property type="entry name" value="PTPc_motif"/>
    <property type="match status" value="1"/>
</dbReference>
<dbReference type="InterPro" id="IPR000242">
    <property type="entry name" value="PTP_cat"/>
</dbReference>
<dbReference type="InterPro" id="IPR000387">
    <property type="entry name" value="Tyr_Pase_dom"/>
</dbReference>
<evidence type="ECO:0000313" key="5">
    <source>
        <dbReference type="Proteomes" id="UP000013776"/>
    </source>
</evidence>
<dbReference type="PRINTS" id="PR00700">
    <property type="entry name" value="PRTYPHPHTASE"/>
</dbReference>
<dbReference type="InterPro" id="IPR050348">
    <property type="entry name" value="Protein-Tyr_Phosphatase"/>
</dbReference>
<dbReference type="AlphaFoldDB" id="R4X6F7"/>
<keyword evidence="5" id="KW-1185">Reference proteome</keyword>
<dbReference type="SUPFAM" id="SSF52799">
    <property type="entry name" value="(Phosphotyrosine protein) phosphatases II"/>
    <property type="match status" value="1"/>
</dbReference>
<dbReference type="EMBL" id="CAHR02000005">
    <property type="protein sequence ID" value="CCG80679.1"/>
    <property type="molecule type" value="Genomic_DNA"/>
</dbReference>
<dbReference type="Pfam" id="PF00102">
    <property type="entry name" value="Y_phosphatase"/>
    <property type="match status" value="1"/>
</dbReference>
<dbReference type="CDD" id="cd00047">
    <property type="entry name" value="PTPc"/>
    <property type="match status" value="1"/>
</dbReference>
<dbReference type="PROSITE" id="PS00383">
    <property type="entry name" value="TYR_PHOSPHATASE_1"/>
    <property type="match status" value="1"/>
</dbReference>
<dbReference type="InterPro" id="IPR029021">
    <property type="entry name" value="Prot-tyrosine_phosphatase-like"/>
</dbReference>
<feature type="domain" description="Tyrosine specific protein phosphatases" evidence="3">
    <location>
        <begin position="180"/>
        <end position="250"/>
    </location>
</feature>
<name>R4X6F7_TAPDE</name>
<dbReference type="InterPro" id="IPR003595">
    <property type="entry name" value="Tyr_Pase_cat"/>
</dbReference>
<dbReference type="PROSITE" id="PS50056">
    <property type="entry name" value="TYR_PHOSPHATASE_2"/>
    <property type="match status" value="1"/>
</dbReference>
<protein>
    <submittedName>
        <fullName evidence="4">Tyrosine-protein phosphatase</fullName>
    </submittedName>
</protein>
<comment type="similarity">
    <text evidence="1">Belongs to the protein-tyrosine phosphatase family. Non-receptor class subfamily.</text>
</comment>
<dbReference type="PANTHER" id="PTHR19134">
    <property type="entry name" value="RECEPTOR-TYPE TYROSINE-PROTEIN PHOSPHATASE"/>
    <property type="match status" value="1"/>
</dbReference>
<proteinExistence type="inferred from homology"/>
<evidence type="ECO:0000259" key="2">
    <source>
        <dbReference type="PROSITE" id="PS50055"/>
    </source>
</evidence>
<dbReference type="Gene3D" id="3.90.190.10">
    <property type="entry name" value="Protein tyrosine phosphatase superfamily"/>
    <property type="match status" value="1"/>
</dbReference>
<dbReference type="SMART" id="SM00194">
    <property type="entry name" value="PTPc"/>
    <property type="match status" value="1"/>
</dbReference>
<dbReference type="OrthoDB" id="10253954at2759"/>
<gene>
    <name evidence="4" type="ORF">TAPDE_000217</name>
</gene>
<dbReference type="STRING" id="1097556.R4X6F7"/>
<sequence>MQRLEAATGHISPYSFTSALQRNNVKKNRYRDILPFDANRVRLPLPNDYINASIVDSGTRRWIATQGPLDDTVNDFWELIYEHSSTIVMLCGFTEDRRPKCAAYFPTEVDQSLKGRDTARNIAWTVRCVSKSVDEESGAVIREFALERRRDSLPTQIKLIQHIHYETWPDHEATTIDQLRALIHRTIQIHDRTATSTTPMVVHCSAGCGRTGTFIALQALEEMPDQDVPDLVDKLRKQRIASVQSLAQFDLLCDFAKTLKAG</sequence>
<organism evidence="4 5">
    <name type="scientific">Taphrina deformans (strain PYCC 5710 / ATCC 11124 / CBS 356.35 / IMI 108563 / JCM 9778 / NBRC 8474)</name>
    <name type="common">Peach leaf curl fungus</name>
    <name type="synonym">Lalaria deformans</name>
    <dbReference type="NCBI Taxonomy" id="1097556"/>
    <lineage>
        <taxon>Eukaryota</taxon>
        <taxon>Fungi</taxon>
        <taxon>Dikarya</taxon>
        <taxon>Ascomycota</taxon>
        <taxon>Taphrinomycotina</taxon>
        <taxon>Taphrinomycetes</taxon>
        <taxon>Taphrinales</taxon>
        <taxon>Taphrinaceae</taxon>
        <taxon>Taphrina</taxon>
    </lineage>
</organism>
<reference evidence="4 5" key="1">
    <citation type="journal article" date="2013" name="MBio">
        <title>Genome sequencing of the plant pathogen Taphrina deformans, the causal agent of peach leaf curl.</title>
        <authorList>
            <person name="Cisse O.H."/>
            <person name="Almeida J.M.G.C.F."/>
            <person name="Fonseca A."/>
            <person name="Kumar A.A."/>
            <person name="Salojaervi J."/>
            <person name="Overmyer K."/>
            <person name="Hauser P.M."/>
            <person name="Pagni M."/>
        </authorList>
    </citation>
    <scope>NUCLEOTIDE SEQUENCE [LARGE SCALE GENOMIC DNA]</scope>
    <source>
        <strain evidence="5">PYCC 5710 / ATCC 11124 / CBS 356.35 / IMI 108563 / JCM 9778 / NBRC 8474</strain>
    </source>
</reference>
<dbReference type="InterPro" id="IPR016130">
    <property type="entry name" value="Tyr_Pase_AS"/>
</dbReference>
<dbReference type="PROSITE" id="PS50055">
    <property type="entry name" value="TYR_PHOSPHATASE_PTP"/>
    <property type="match status" value="1"/>
</dbReference>
<accession>R4X6F7</accession>
<dbReference type="PANTHER" id="PTHR19134:SF449">
    <property type="entry name" value="TYROSINE-PROTEIN PHOSPHATASE 1"/>
    <property type="match status" value="1"/>
</dbReference>
<evidence type="ECO:0000259" key="3">
    <source>
        <dbReference type="PROSITE" id="PS50056"/>
    </source>
</evidence>
<evidence type="ECO:0000313" key="4">
    <source>
        <dbReference type="EMBL" id="CCG80679.1"/>
    </source>
</evidence>
<feature type="domain" description="Tyrosine-protein phosphatase" evidence="2">
    <location>
        <begin position="1"/>
        <end position="259"/>
    </location>
</feature>
<dbReference type="GO" id="GO:0004725">
    <property type="term" value="F:protein tyrosine phosphatase activity"/>
    <property type="evidence" value="ECO:0007669"/>
    <property type="project" value="InterPro"/>
</dbReference>
<comment type="caution">
    <text evidence="4">The sequence shown here is derived from an EMBL/GenBank/DDBJ whole genome shotgun (WGS) entry which is preliminary data.</text>
</comment>
<dbReference type="Proteomes" id="UP000013776">
    <property type="component" value="Unassembled WGS sequence"/>
</dbReference>
<evidence type="ECO:0000256" key="1">
    <source>
        <dbReference type="ARBA" id="ARBA00009649"/>
    </source>
</evidence>
<dbReference type="VEuPathDB" id="FungiDB:TAPDE_000217"/>
<dbReference type="eggNOG" id="KOG4228">
    <property type="taxonomic scope" value="Eukaryota"/>
</dbReference>